<dbReference type="AlphaFoldDB" id="A0A4Z2HPK4"/>
<evidence type="ECO:0000256" key="4">
    <source>
        <dbReference type="ARBA" id="ARBA00023038"/>
    </source>
</evidence>
<name>A0A4Z2HPK4_9TELE</name>
<keyword evidence="9" id="KW-1185">Reference proteome</keyword>
<dbReference type="GO" id="GO:0046872">
    <property type="term" value="F:metal ion binding"/>
    <property type="evidence" value="ECO:0007669"/>
    <property type="project" value="UniProtKB-KW"/>
</dbReference>
<dbReference type="PROSITE" id="PS50023">
    <property type="entry name" value="LIM_DOMAIN_2"/>
    <property type="match status" value="1"/>
</dbReference>
<dbReference type="SMART" id="SM00227">
    <property type="entry name" value="NEBU"/>
    <property type="match status" value="1"/>
</dbReference>
<protein>
    <submittedName>
        <fullName evidence="8">Nebulin-related-anchoring protein</fullName>
    </submittedName>
</protein>
<organism evidence="8 9">
    <name type="scientific">Liparis tanakae</name>
    <name type="common">Tanaka's snailfish</name>
    <dbReference type="NCBI Taxonomy" id="230148"/>
    <lineage>
        <taxon>Eukaryota</taxon>
        <taxon>Metazoa</taxon>
        <taxon>Chordata</taxon>
        <taxon>Craniata</taxon>
        <taxon>Vertebrata</taxon>
        <taxon>Euteleostomi</taxon>
        <taxon>Actinopterygii</taxon>
        <taxon>Neopterygii</taxon>
        <taxon>Teleostei</taxon>
        <taxon>Neoteleostei</taxon>
        <taxon>Acanthomorphata</taxon>
        <taxon>Eupercaria</taxon>
        <taxon>Perciformes</taxon>
        <taxon>Cottioidei</taxon>
        <taxon>Cottales</taxon>
        <taxon>Liparidae</taxon>
        <taxon>Liparis</taxon>
    </lineage>
</organism>
<dbReference type="PANTHER" id="PTHR11039">
    <property type="entry name" value="NEBULIN"/>
    <property type="match status" value="1"/>
</dbReference>
<dbReference type="Pfam" id="PF00880">
    <property type="entry name" value="Nebulin"/>
    <property type="match status" value="1"/>
</dbReference>
<dbReference type="CDD" id="cd09446">
    <property type="entry name" value="LIM_N_RAP"/>
    <property type="match status" value="1"/>
</dbReference>
<dbReference type="GO" id="GO:0071691">
    <property type="term" value="P:cardiac muscle thin filament assembly"/>
    <property type="evidence" value="ECO:0007669"/>
    <property type="project" value="TreeGrafter"/>
</dbReference>
<dbReference type="PANTHER" id="PTHR11039:SF39">
    <property type="entry name" value="NEBULIN-RELATED-ANCHORING PROTEIN"/>
    <property type="match status" value="1"/>
</dbReference>
<evidence type="ECO:0000256" key="2">
    <source>
        <dbReference type="ARBA" id="ARBA00022737"/>
    </source>
</evidence>
<keyword evidence="1 6" id="KW-0479">Metal-binding</keyword>
<reference evidence="8 9" key="1">
    <citation type="submission" date="2019-03" db="EMBL/GenBank/DDBJ databases">
        <title>First draft genome of Liparis tanakae, snailfish: a comprehensive survey of snailfish specific genes.</title>
        <authorList>
            <person name="Kim W."/>
            <person name="Song I."/>
            <person name="Jeong J.-H."/>
            <person name="Kim D."/>
            <person name="Kim S."/>
            <person name="Ryu S."/>
            <person name="Song J.Y."/>
            <person name="Lee S.K."/>
        </authorList>
    </citation>
    <scope>NUCLEOTIDE SEQUENCE [LARGE SCALE GENOMIC DNA]</scope>
    <source>
        <tissue evidence="8">Muscle</tissue>
    </source>
</reference>
<proteinExistence type="predicted"/>
<dbReference type="Proteomes" id="UP000314294">
    <property type="component" value="Unassembled WGS sequence"/>
</dbReference>
<dbReference type="InterPro" id="IPR001781">
    <property type="entry name" value="Znf_LIM"/>
</dbReference>
<dbReference type="PROSITE" id="PS00478">
    <property type="entry name" value="LIM_DOMAIN_1"/>
    <property type="match status" value="1"/>
</dbReference>
<evidence type="ECO:0000256" key="1">
    <source>
        <dbReference type="ARBA" id="ARBA00022723"/>
    </source>
</evidence>
<keyword evidence="4 6" id="KW-0440">LIM domain</keyword>
<keyword evidence="2" id="KW-0677">Repeat</keyword>
<dbReference type="GO" id="GO:0030018">
    <property type="term" value="C:Z disc"/>
    <property type="evidence" value="ECO:0007669"/>
    <property type="project" value="InterPro"/>
</dbReference>
<accession>A0A4Z2HPK4</accession>
<gene>
    <name evidence="8" type="primary">NRAP_1</name>
    <name evidence="8" type="ORF">EYF80_022023</name>
</gene>
<dbReference type="SMART" id="SM00132">
    <property type="entry name" value="LIM"/>
    <property type="match status" value="1"/>
</dbReference>
<dbReference type="Gene3D" id="2.10.110.10">
    <property type="entry name" value="Cysteine Rich Protein"/>
    <property type="match status" value="1"/>
</dbReference>
<sequence length="202" mass="22722">MQSCARCGFVVYPAEKINCIDQNWHKACFHCDVCNMVLTAKNFVSHQKRPYCSVHNPRNNTFTSVYATPVNINAKKQSKASSELKYREDGERFMSTFHQDMRSMELEKARLASQVTSQVSSQTQAFQSQSEFSQQQTWYSDMATNQEIVTMSQDSTQNTINDVTYTEDYEQSKGKGSFPALITPGYQAAKTANALASSVTGI</sequence>
<keyword evidence="3 6" id="KW-0862">Zinc</keyword>
<evidence type="ECO:0000256" key="3">
    <source>
        <dbReference type="ARBA" id="ARBA00022833"/>
    </source>
</evidence>
<dbReference type="SUPFAM" id="SSF57716">
    <property type="entry name" value="Glucocorticoid receptor-like (DNA-binding domain)"/>
    <property type="match status" value="1"/>
</dbReference>
<dbReference type="InterPro" id="IPR055297">
    <property type="entry name" value="NEBU/NEBL"/>
</dbReference>
<evidence type="ECO:0000313" key="8">
    <source>
        <dbReference type="EMBL" id="TNN67707.1"/>
    </source>
</evidence>
<dbReference type="GO" id="GO:0051015">
    <property type="term" value="F:actin filament binding"/>
    <property type="evidence" value="ECO:0007669"/>
    <property type="project" value="InterPro"/>
</dbReference>
<dbReference type="PROSITE" id="PS51216">
    <property type="entry name" value="NEBULIN"/>
    <property type="match status" value="1"/>
</dbReference>
<dbReference type="InterPro" id="IPR000900">
    <property type="entry name" value="Nebulin_repeat"/>
</dbReference>
<dbReference type="FunFam" id="2.10.110.10:FF:000110">
    <property type="entry name" value="Nebulin related anchoring protein"/>
    <property type="match status" value="1"/>
</dbReference>
<evidence type="ECO:0000256" key="6">
    <source>
        <dbReference type="PROSITE-ProRule" id="PRU00125"/>
    </source>
</evidence>
<evidence type="ECO:0000313" key="9">
    <source>
        <dbReference type="Proteomes" id="UP000314294"/>
    </source>
</evidence>
<dbReference type="Pfam" id="PF00412">
    <property type="entry name" value="LIM"/>
    <property type="match status" value="1"/>
</dbReference>
<evidence type="ECO:0000259" key="7">
    <source>
        <dbReference type="PROSITE" id="PS50023"/>
    </source>
</evidence>
<evidence type="ECO:0000256" key="5">
    <source>
        <dbReference type="ARBA" id="ARBA00023203"/>
    </source>
</evidence>
<keyword evidence="5" id="KW-0009">Actin-binding</keyword>
<dbReference type="EMBL" id="SRLO01000199">
    <property type="protein sequence ID" value="TNN67707.1"/>
    <property type="molecule type" value="Genomic_DNA"/>
</dbReference>
<dbReference type="OrthoDB" id="9295290at2759"/>
<comment type="caution">
    <text evidence="8">The sequence shown here is derived from an EMBL/GenBank/DDBJ whole genome shotgun (WGS) entry which is preliminary data.</text>
</comment>
<feature type="domain" description="LIM zinc-binding" evidence="7">
    <location>
        <begin position="2"/>
        <end position="64"/>
    </location>
</feature>